<dbReference type="EMBL" id="KQ241756">
    <property type="protein sequence ID" value="KNC84551.1"/>
    <property type="molecule type" value="Genomic_DNA"/>
</dbReference>
<dbReference type="AlphaFoldDB" id="A0A0L0G6P4"/>
<sequence length="203" mass="21862">MAVKTHKTIDTIYSADTVEWCPIPELADVLVCGTYQLLQESEQTVNSASNTTDNPDCDAVSTDHPHSESAEEASSKNRAGRCLMYALNHDDSVLNEVARCDANAILDVKWRREASNHNGAVAALFATVDSVGGTVVYKVSQRETAIDGPDKTSAPSSSTHDAYALEACASHTNTHFDEACGTELLNLACEWTYGMGKHSIILP</sequence>
<keyword evidence="1" id="KW-0853">WD repeat</keyword>
<dbReference type="GO" id="GO:0017183">
    <property type="term" value="P:protein histidyl modification to diphthamide"/>
    <property type="evidence" value="ECO:0007669"/>
    <property type="project" value="TreeGrafter"/>
</dbReference>
<evidence type="ECO:0000256" key="2">
    <source>
        <dbReference type="ARBA" id="ARBA00022737"/>
    </source>
</evidence>
<dbReference type="eggNOG" id="KOG0280">
    <property type="taxonomic scope" value="Eukaryota"/>
</dbReference>
<evidence type="ECO:0000256" key="3">
    <source>
        <dbReference type="ARBA" id="ARBA00043952"/>
    </source>
</evidence>
<dbReference type="STRING" id="667725.A0A0L0G6P4"/>
<evidence type="ECO:0000256" key="4">
    <source>
        <dbReference type="SAM" id="MobiDB-lite"/>
    </source>
</evidence>
<dbReference type="PANTHER" id="PTHR46042:SF1">
    <property type="entry name" value="DIPHTHINE METHYLTRANSFERASE"/>
    <property type="match status" value="1"/>
</dbReference>
<name>A0A0L0G6P4_9EUKA</name>
<keyword evidence="2" id="KW-0677">Repeat</keyword>
<keyword evidence="6" id="KW-1185">Reference proteome</keyword>
<dbReference type="GO" id="GO:0005737">
    <property type="term" value="C:cytoplasm"/>
    <property type="evidence" value="ECO:0007669"/>
    <property type="project" value="TreeGrafter"/>
</dbReference>
<evidence type="ECO:0000313" key="6">
    <source>
        <dbReference type="Proteomes" id="UP000054560"/>
    </source>
</evidence>
<dbReference type="GeneID" id="25903728"/>
<protein>
    <submittedName>
        <fullName evidence="5">Uncharacterized protein</fullName>
    </submittedName>
</protein>
<dbReference type="PANTHER" id="PTHR46042">
    <property type="entry name" value="DIPHTHINE METHYLTRANSFERASE"/>
    <property type="match status" value="1"/>
</dbReference>
<feature type="region of interest" description="Disordered" evidence="4">
    <location>
        <begin position="44"/>
        <end position="75"/>
    </location>
</feature>
<gene>
    <name evidence="5" type="ORF">SARC_03224</name>
</gene>
<dbReference type="OrthoDB" id="1930760at2759"/>
<dbReference type="Proteomes" id="UP000054560">
    <property type="component" value="Unassembled WGS sequence"/>
</dbReference>
<dbReference type="InterPro" id="IPR052415">
    <property type="entry name" value="Diphthine_MTase"/>
</dbReference>
<proteinExistence type="predicted"/>
<evidence type="ECO:0000256" key="1">
    <source>
        <dbReference type="ARBA" id="ARBA00022574"/>
    </source>
</evidence>
<organism evidence="5 6">
    <name type="scientific">Sphaeroforma arctica JP610</name>
    <dbReference type="NCBI Taxonomy" id="667725"/>
    <lineage>
        <taxon>Eukaryota</taxon>
        <taxon>Ichthyosporea</taxon>
        <taxon>Ichthyophonida</taxon>
        <taxon>Sphaeroforma</taxon>
    </lineage>
</organism>
<dbReference type="RefSeq" id="XP_014158453.1">
    <property type="nucleotide sequence ID" value="XM_014302978.1"/>
</dbReference>
<reference evidence="5 6" key="1">
    <citation type="submission" date="2011-02" db="EMBL/GenBank/DDBJ databases">
        <title>The Genome Sequence of Sphaeroforma arctica JP610.</title>
        <authorList>
            <consortium name="The Broad Institute Genome Sequencing Platform"/>
            <person name="Russ C."/>
            <person name="Cuomo C."/>
            <person name="Young S.K."/>
            <person name="Zeng Q."/>
            <person name="Gargeya S."/>
            <person name="Alvarado L."/>
            <person name="Berlin A."/>
            <person name="Chapman S.B."/>
            <person name="Chen Z."/>
            <person name="Freedman E."/>
            <person name="Gellesch M."/>
            <person name="Goldberg J."/>
            <person name="Griggs A."/>
            <person name="Gujja S."/>
            <person name="Heilman E."/>
            <person name="Heiman D."/>
            <person name="Howarth C."/>
            <person name="Mehta T."/>
            <person name="Neiman D."/>
            <person name="Pearson M."/>
            <person name="Roberts A."/>
            <person name="Saif S."/>
            <person name="Shea T."/>
            <person name="Shenoy N."/>
            <person name="Sisk P."/>
            <person name="Stolte C."/>
            <person name="Sykes S."/>
            <person name="White J."/>
            <person name="Yandava C."/>
            <person name="Burger G."/>
            <person name="Gray M.W."/>
            <person name="Holland P.W.H."/>
            <person name="King N."/>
            <person name="Lang F.B.F."/>
            <person name="Roger A.J."/>
            <person name="Ruiz-Trillo I."/>
            <person name="Haas B."/>
            <person name="Nusbaum C."/>
            <person name="Birren B."/>
        </authorList>
    </citation>
    <scope>NUCLEOTIDE SEQUENCE [LARGE SCALE GENOMIC DNA]</scope>
    <source>
        <strain evidence="5 6">JP610</strain>
    </source>
</reference>
<comment type="pathway">
    <text evidence="3">Protein modification.</text>
</comment>
<dbReference type="GO" id="GO:0061685">
    <property type="term" value="F:diphthine methylesterase activity"/>
    <property type="evidence" value="ECO:0007669"/>
    <property type="project" value="TreeGrafter"/>
</dbReference>
<feature type="compositionally biased region" description="Polar residues" evidence="4">
    <location>
        <begin position="44"/>
        <end position="54"/>
    </location>
</feature>
<feature type="compositionally biased region" description="Basic and acidic residues" evidence="4">
    <location>
        <begin position="61"/>
        <end position="75"/>
    </location>
</feature>
<evidence type="ECO:0000313" key="5">
    <source>
        <dbReference type="EMBL" id="KNC84551.1"/>
    </source>
</evidence>
<accession>A0A0L0G6P4</accession>